<dbReference type="GO" id="GO:0005886">
    <property type="term" value="C:plasma membrane"/>
    <property type="evidence" value="ECO:0007669"/>
    <property type="project" value="UniProtKB-SubCell"/>
</dbReference>
<name>A0A1M4T782_9FIRM</name>
<dbReference type="EMBL" id="FQUG01000002">
    <property type="protein sequence ID" value="SHE40402.1"/>
    <property type="molecule type" value="Genomic_DNA"/>
</dbReference>
<gene>
    <name evidence="7" type="primary">ftsL</name>
    <name evidence="9" type="ORF">SAMN02745190_00391</name>
</gene>
<organism evidence="9 10">
    <name type="scientific">Schwartzia succinivorans DSM 10502</name>
    <dbReference type="NCBI Taxonomy" id="1123243"/>
    <lineage>
        <taxon>Bacteria</taxon>
        <taxon>Bacillati</taxon>
        <taxon>Bacillota</taxon>
        <taxon>Negativicutes</taxon>
        <taxon>Selenomonadales</taxon>
        <taxon>Selenomonadaceae</taxon>
        <taxon>Schwartzia</taxon>
    </lineage>
</organism>
<protein>
    <recommendedName>
        <fullName evidence="7">Cell division protein FtsL</fullName>
    </recommendedName>
</protein>
<comment type="subcellular location">
    <subcellularLocation>
        <location evidence="7">Cell membrane</location>
        <topology evidence="7">Single-pass type II membrane protein</topology>
    </subcellularLocation>
    <text evidence="7">Localizes to the division septum where it forms a ring structure.</text>
</comment>
<dbReference type="RefSeq" id="WP_072934489.1">
    <property type="nucleotide sequence ID" value="NZ_FQUG01000002.1"/>
</dbReference>
<sequence length="122" mass="13922">MPARQLREDYYYEEQPAKVVQPAPKRALKERPHINTNLRFRVGVLAVALTLTASITVARTVINATRGYELVQTQNQAAQLERENKQLELQIAEMRSPERIKNIATNDLGMSVPRDVYFAAEK</sequence>
<keyword evidence="6 7" id="KW-0131">Cell cycle</keyword>
<comment type="function">
    <text evidence="7">Essential cell division protein.</text>
</comment>
<accession>A0A1M4T782</accession>
<dbReference type="HAMAP" id="MF_00910">
    <property type="entry name" value="FtsL"/>
    <property type="match status" value="1"/>
</dbReference>
<dbReference type="GO" id="GO:0043093">
    <property type="term" value="P:FtsZ-dependent cytokinesis"/>
    <property type="evidence" value="ECO:0007669"/>
    <property type="project" value="UniProtKB-UniRule"/>
</dbReference>
<proteinExistence type="inferred from homology"/>
<evidence type="ECO:0000256" key="8">
    <source>
        <dbReference type="SAM" id="Coils"/>
    </source>
</evidence>
<reference evidence="9 10" key="1">
    <citation type="submission" date="2016-11" db="EMBL/GenBank/DDBJ databases">
        <authorList>
            <person name="Jaros S."/>
            <person name="Januszkiewicz K."/>
            <person name="Wedrychowicz H."/>
        </authorList>
    </citation>
    <scope>NUCLEOTIDE SEQUENCE [LARGE SCALE GENOMIC DNA]</scope>
    <source>
        <strain evidence="9 10">DSM 10502</strain>
    </source>
</reference>
<dbReference type="InterPro" id="IPR011922">
    <property type="entry name" value="Cell_div_FtsL"/>
</dbReference>
<evidence type="ECO:0000256" key="4">
    <source>
        <dbReference type="ARBA" id="ARBA00022989"/>
    </source>
</evidence>
<dbReference type="STRING" id="1123243.SAMN02745190_00391"/>
<feature type="coiled-coil region" evidence="8">
    <location>
        <begin position="68"/>
        <end position="97"/>
    </location>
</feature>
<evidence type="ECO:0000256" key="2">
    <source>
        <dbReference type="ARBA" id="ARBA00022618"/>
    </source>
</evidence>
<evidence type="ECO:0000256" key="6">
    <source>
        <dbReference type="ARBA" id="ARBA00023306"/>
    </source>
</evidence>
<keyword evidence="1 7" id="KW-1003">Cell membrane</keyword>
<keyword evidence="3 7" id="KW-0812">Transmembrane</keyword>
<evidence type="ECO:0000313" key="10">
    <source>
        <dbReference type="Proteomes" id="UP000184404"/>
    </source>
</evidence>
<evidence type="ECO:0000256" key="7">
    <source>
        <dbReference type="HAMAP-Rule" id="MF_00910"/>
    </source>
</evidence>
<keyword evidence="2 7" id="KW-0132">Cell division</keyword>
<dbReference type="AlphaFoldDB" id="A0A1M4T782"/>
<dbReference type="Pfam" id="PF04977">
    <property type="entry name" value="DivIC"/>
    <property type="match status" value="1"/>
</dbReference>
<keyword evidence="8" id="KW-0175">Coiled coil</keyword>
<evidence type="ECO:0000256" key="1">
    <source>
        <dbReference type="ARBA" id="ARBA00022475"/>
    </source>
</evidence>
<dbReference type="GO" id="GO:0032153">
    <property type="term" value="C:cell division site"/>
    <property type="evidence" value="ECO:0007669"/>
    <property type="project" value="UniProtKB-UniRule"/>
</dbReference>
<evidence type="ECO:0000256" key="3">
    <source>
        <dbReference type="ARBA" id="ARBA00022692"/>
    </source>
</evidence>
<dbReference type="InterPro" id="IPR007060">
    <property type="entry name" value="FtsL/DivIC"/>
</dbReference>
<keyword evidence="5 7" id="KW-0472">Membrane</keyword>
<feature type="transmembrane region" description="Helical" evidence="7">
    <location>
        <begin position="38"/>
        <end position="58"/>
    </location>
</feature>
<evidence type="ECO:0000313" key="9">
    <source>
        <dbReference type="EMBL" id="SHE40402.1"/>
    </source>
</evidence>
<dbReference type="Proteomes" id="UP000184404">
    <property type="component" value="Unassembled WGS sequence"/>
</dbReference>
<keyword evidence="10" id="KW-1185">Reference proteome</keyword>
<dbReference type="OrthoDB" id="1631560at2"/>
<keyword evidence="4 7" id="KW-1133">Transmembrane helix</keyword>
<comment type="similarity">
    <text evidence="7">Belongs to the FtsL family.</text>
</comment>
<evidence type="ECO:0000256" key="5">
    <source>
        <dbReference type="ARBA" id="ARBA00023136"/>
    </source>
</evidence>